<keyword evidence="8 9" id="KW-0315">Glutamine amidotransferase</keyword>
<feature type="active site" evidence="9">
    <location>
        <position position="142"/>
    </location>
</feature>
<keyword evidence="5 9" id="KW-0332">GMP biosynthesis</keyword>
<comment type="catalytic activity">
    <reaction evidence="9">
        <text>XMP + L-glutamine + ATP + H2O = GMP + L-glutamate + AMP + diphosphate + 2 H(+)</text>
        <dbReference type="Rhea" id="RHEA:11680"/>
        <dbReference type="ChEBI" id="CHEBI:15377"/>
        <dbReference type="ChEBI" id="CHEBI:15378"/>
        <dbReference type="ChEBI" id="CHEBI:29985"/>
        <dbReference type="ChEBI" id="CHEBI:30616"/>
        <dbReference type="ChEBI" id="CHEBI:33019"/>
        <dbReference type="ChEBI" id="CHEBI:57464"/>
        <dbReference type="ChEBI" id="CHEBI:58115"/>
        <dbReference type="ChEBI" id="CHEBI:58359"/>
        <dbReference type="ChEBI" id="CHEBI:456215"/>
        <dbReference type="EC" id="6.3.5.2"/>
    </reaction>
</comment>
<evidence type="ECO:0000259" key="11">
    <source>
        <dbReference type="PROSITE" id="PS51553"/>
    </source>
</evidence>
<protein>
    <recommendedName>
        <fullName evidence="9">GMP synthase [glutamine-hydrolyzing]</fullName>
        <ecNumber evidence="9">6.3.5.2</ecNumber>
    </recommendedName>
    <alternativeName>
        <fullName evidence="9">GMP synthetase</fullName>
    </alternativeName>
    <alternativeName>
        <fullName evidence="9">Glutamine amidotransferase</fullName>
    </alternativeName>
</protein>
<evidence type="ECO:0000256" key="5">
    <source>
        <dbReference type="ARBA" id="ARBA00022749"/>
    </source>
</evidence>
<evidence type="ECO:0000313" key="12">
    <source>
        <dbReference type="EMBL" id="AGO87952.1"/>
    </source>
</evidence>
<sequence length="486" mass="53386">MYSEILPPETPFAEILERKPAALILSGGPSSVFGDEAPEFDESILDAEIPILGICYGLQLLAHHNGGSVESTGQGEYGFAEIEVDDGSGLFKNVSGCSQVWMSHMDRVTELPNGWHTLAHSSNGVVAAMANEDQTRVATQFHPEVAHTEKGETLLQNFLLEIANCSPTWTAGNFINEQVALIRKQVGDGKVLCGVSGGVDSTVVAALLHKAIGEQSTAVLIDHGLLRKNEAQNCVNALKSGLGVNIHCYDESEIFLSQLAEVKDPEEKRKIIGNQFIYSFDRISGEMGKMDFLAQGTLYPDVIESGVSKGKTAHVIKSHHNVGGLPDDMNFELVEPLRELFKDEVRNVGRELGLPESLIERHPFPGPGLAVRIMGDITQERIEILQEADQVYMDILHEDGLYQEIWQAFAVLIPVKTVGVMGDQRTYENLLGIRAVTSTDGMTADWYRMPYDTLSKISNRIVNSVRGINRVVYDITSKPPGTIEWE</sequence>
<dbReference type="PRINTS" id="PR00096">
    <property type="entry name" value="GATASE"/>
</dbReference>
<dbReference type="NCBIfam" id="TIGR00888">
    <property type="entry name" value="guaA_Nterm"/>
    <property type="match status" value="1"/>
</dbReference>
<evidence type="ECO:0000256" key="9">
    <source>
        <dbReference type="HAMAP-Rule" id="MF_00344"/>
    </source>
</evidence>
<dbReference type="NCBIfam" id="NF000848">
    <property type="entry name" value="PRK00074.1"/>
    <property type="match status" value="1"/>
</dbReference>
<comment type="pathway">
    <text evidence="2 9">Purine metabolism; GMP biosynthesis; GMP from XMP (L-Gln route): step 1/1.</text>
</comment>
<dbReference type="Gene3D" id="3.40.50.620">
    <property type="entry name" value="HUPs"/>
    <property type="match status" value="1"/>
</dbReference>
<dbReference type="PANTHER" id="PTHR11922">
    <property type="entry name" value="GMP SYNTHASE-RELATED"/>
    <property type="match status" value="1"/>
</dbReference>
<dbReference type="InterPro" id="IPR029062">
    <property type="entry name" value="Class_I_gatase-like"/>
</dbReference>
<dbReference type="InterPro" id="IPR001674">
    <property type="entry name" value="GMP_synth_C"/>
</dbReference>
<dbReference type="Gene3D" id="3.40.50.880">
    <property type="match status" value="1"/>
</dbReference>
<feature type="domain" description="GMPS ATP-PPase" evidence="11">
    <location>
        <begin position="169"/>
        <end position="361"/>
    </location>
</feature>
<name>S4W4D4_9BACT</name>
<dbReference type="SUPFAM" id="SSF52402">
    <property type="entry name" value="Adenine nucleotide alpha hydrolases-like"/>
    <property type="match status" value="1"/>
</dbReference>
<keyword evidence="6 9" id="KW-0658">Purine biosynthesis</keyword>
<dbReference type="PRINTS" id="PR00097">
    <property type="entry name" value="ANTSNTHASEII"/>
</dbReference>
<dbReference type="InterPro" id="IPR017926">
    <property type="entry name" value="GATASE"/>
</dbReference>
<dbReference type="FunFam" id="3.30.300.10:FF:000002">
    <property type="entry name" value="GMP synthase [glutamine-hydrolyzing]"/>
    <property type="match status" value="1"/>
</dbReference>
<evidence type="ECO:0000256" key="8">
    <source>
        <dbReference type="ARBA" id="ARBA00022962"/>
    </source>
</evidence>
<dbReference type="EC" id="6.3.5.2" evidence="9"/>
<dbReference type="SUPFAM" id="SSF54810">
    <property type="entry name" value="GMP synthetase C-terminal dimerisation domain"/>
    <property type="match status" value="1"/>
</dbReference>
<dbReference type="InterPro" id="IPR022955">
    <property type="entry name" value="GMP_synthase"/>
</dbReference>
<evidence type="ECO:0000256" key="3">
    <source>
        <dbReference type="ARBA" id="ARBA00022598"/>
    </source>
</evidence>
<feature type="binding site" evidence="10">
    <location>
        <begin position="196"/>
        <end position="202"/>
    </location>
    <ligand>
        <name>ATP</name>
        <dbReference type="ChEBI" id="CHEBI:30616"/>
    </ligand>
</feature>
<dbReference type="CDD" id="cd01997">
    <property type="entry name" value="GMP_synthase_C"/>
    <property type="match status" value="1"/>
</dbReference>
<evidence type="ECO:0000256" key="10">
    <source>
        <dbReference type="PROSITE-ProRule" id="PRU00886"/>
    </source>
</evidence>
<keyword evidence="4 9" id="KW-0547">Nucleotide-binding</keyword>
<dbReference type="GO" id="GO:0003921">
    <property type="term" value="F:GMP synthase activity"/>
    <property type="evidence" value="ECO:0007669"/>
    <property type="project" value="InterPro"/>
</dbReference>
<dbReference type="FunFam" id="3.40.50.620:FF:000001">
    <property type="entry name" value="GMP synthase [glutamine-hydrolyzing]"/>
    <property type="match status" value="1"/>
</dbReference>
<organism evidence="12">
    <name type="scientific">uncultured bacterium FPPZ_5C6</name>
    <dbReference type="NCBI Taxonomy" id="1343849"/>
    <lineage>
        <taxon>Bacteria</taxon>
        <taxon>environmental samples</taxon>
    </lineage>
</organism>
<keyword evidence="7 9" id="KW-0067">ATP-binding</keyword>
<feature type="active site" description="Nucleophile" evidence="9">
    <location>
        <position position="55"/>
    </location>
</feature>
<dbReference type="NCBIfam" id="TIGR00884">
    <property type="entry name" value="guaA_Cterm"/>
    <property type="match status" value="1"/>
</dbReference>
<accession>S4W4D4</accession>
<dbReference type="SUPFAM" id="SSF52317">
    <property type="entry name" value="Class I glutamine amidotransferase-like"/>
    <property type="match status" value="1"/>
</dbReference>
<dbReference type="InterPro" id="IPR025777">
    <property type="entry name" value="GMPS_ATP_PPase_dom"/>
</dbReference>
<dbReference type="EMBL" id="KF170420">
    <property type="protein sequence ID" value="AGO87952.1"/>
    <property type="molecule type" value="Genomic_DNA"/>
</dbReference>
<keyword evidence="3 9" id="KW-0436">Ligase</keyword>
<dbReference type="PANTHER" id="PTHR11922:SF2">
    <property type="entry name" value="GMP SYNTHASE [GLUTAMINE-HYDROLYZING]"/>
    <property type="match status" value="1"/>
</dbReference>
<feature type="active site" evidence="9">
    <location>
        <position position="144"/>
    </location>
</feature>
<reference evidence="12" key="1">
    <citation type="journal article" date="2014" name="ISME J.">
        <title>Genomic properties of Marine Group A bacteria indicate a role in the marine sulfur cycle.</title>
        <authorList>
            <person name="Wright J.J."/>
            <person name="Mewis K."/>
            <person name="Hanson N.W."/>
            <person name="Konwar K.M."/>
            <person name="Maas K.R."/>
            <person name="Hallam S.J."/>
        </authorList>
    </citation>
    <scope>NUCLEOTIDE SEQUENCE</scope>
</reference>
<evidence type="ECO:0000256" key="7">
    <source>
        <dbReference type="ARBA" id="ARBA00022840"/>
    </source>
</evidence>
<evidence type="ECO:0000256" key="1">
    <source>
        <dbReference type="ARBA" id="ARBA00002332"/>
    </source>
</evidence>
<dbReference type="InterPro" id="IPR014729">
    <property type="entry name" value="Rossmann-like_a/b/a_fold"/>
</dbReference>
<dbReference type="InterPro" id="IPR004739">
    <property type="entry name" value="GMP_synth_GATase"/>
</dbReference>
<dbReference type="Pfam" id="PF00117">
    <property type="entry name" value="GATase"/>
    <property type="match status" value="1"/>
</dbReference>
<dbReference type="PROSITE" id="PS51553">
    <property type="entry name" value="GMPS_ATP_PPASE"/>
    <property type="match status" value="1"/>
</dbReference>
<dbReference type="GO" id="GO:0005524">
    <property type="term" value="F:ATP binding"/>
    <property type="evidence" value="ECO:0007669"/>
    <property type="project" value="UniProtKB-UniRule"/>
</dbReference>
<proteinExistence type="inferred from homology"/>
<dbReference type="Pfam" id="PF02540">
    <property type="entry name" value="NAD_synthase"/>
    <property type="match status" value="1"/>
</dbReference>
<dbReference type="PROSITE" id="PS51273">
    <property type="entry name" value="GATASE_TYPE_1"/>
    <property type="match status" value="1"/>
</dbReference>
<dbReference type="Gene3D" id="3.30.300.10">
    <property type="match status" value="1"/>
</dbReference>
<dbReference type="Pfam" id="PF00958">
    <property type="entry name" value="GMP_synt_C"/>
    <property type="match status" value="1"/>
</dbReference>
<gene>
    <name evidence="9" type="primary">guaA</name>
</gene>
<evidence type="ECO:0000256" key="4">
    <source>
        <dbReference type="ARBA" id="ARBA00022741"/>
    </source>
</evidence>
<comment type="subunit">
    <text evidence="9">Homodimer.</text>
</comment>
<dbReference type="HAMAP" id="MF_00344">
    <property type="entry name" value="GMP_synthase"/>
    <property type="match status" value="1"/>
</dbReference>
<dbReference type="UniPathway" id="UPA00189">
    <property type="reaction ID" value="UER00296"/>
</dbReference>
<comment type="function">
    <text evidence="1 9">Catalyzes the synthesis of GMP from XMP.</text>
</comment>
<dbReference type="CDD" id="cd01742">
    <property type="entry name" value="GATase1_GMP_Synthase"/>
    <property type="match status" value="1"/>
</dbReference>
<dbReference type="InterPro" id="IPR022310">
    <property type="entry name" value="NAD/GMP_synthase"/>
</dbReference>
<dbReference type="GO" id="GO:0005829">
    <property type="term" value="C:cytosol"/>
    <property type="evidence" value="ECO:0007669"/>
    <property type="project" value="TreeGrafter"/>
</dbReference>
<evidence type="ECO:0000256" key="2">
    <source>
        <dbReference type="ARBA" id="ARBA00005153"/>
    </source>
</evidence>
<evidence type="ECO:0000256" key="6">
    <source>
        <dbReference type="ARBA" id="ARBA00022755"/>
    </source>
</evidence>
<dbReference type="AlphaFoldDB" id="S4W4D4"/>